<dbReference type="InterPro" id="IPR003660">
    <property type="entry name" value="HAMP_dom"/>
</dbReference>
<dbReference type="SUPFAM" id="SSF55073">
    <property type="entry name" value="Nucleotide cyclase"/>
    <property type="match status" value="1"/>
</dbReference>
<dbReference type="GO" id="GO:1902201">
    <property type="term" value="P:negative regulation of bacterial-type flagellum-dependent cell motility"/>
    <property type="evidence" value="ECO:0007669"/>
    <property type="project" value="TreeGrafter"/>
</dbReference>
<feature type="domain" description="GGDEF" evidence="6">
    <location>
        <begin position="489"/>
        <end position="622"/>
    </location>
</feature>
<dbReference type="PANTHER" id="PTHR45138:SF9">
    <property type="entry name" value="DIGUANYLATE CYCLASE DGCM-RELATED"/>
    <property type="match status" value="1"/>
</dbReference>
<dbReference type="RefSeq" id="WP_070115782.1">
    <property type="nucleotide sequence ID" value="NZ_MASR01000001.1"/>
</dbReference>
<keyword evidence="8" id="KW-1185">Reference proteome</keyword>
<keyword evidence="4" id="KW-0812">Transmembrane</keyword>
<evidence type="ECO:0000256" key="3">
    <source>
        <dbReference type="ARBA" id="ARBA00034247"/>
    </source>
</evidence>
<dbReference type="PANTHER" id="PTHR45138">
    <property type="entry name" value="REGULATORY COMPONENTS OF SENSORY TRANSDUCTION SYSTEM"/>
    <property type="match status" value="1"/>
</dbReference>
<comment type="cofactor">
    <cofactor evidence="1">
        <name>Mg(2+)</name>
        <dbReference type="ChEBI" id="CHEBI:18420"/>
    </cofactor>
</comment>
<dbReference type="GO" id="GO:0052621">
    <property type="term" value="F:diguanylate cyclase activity"/>
    <property type="evidence" value="ECO:0007669"/>
    <property type="project" value="UniProtKB-EC"/>
</dbReference>
<dbReference type="Gene3D" id="1.10.8.500">
    <property type="entry name" value="HAMP domain in histidine kinase"/>
    <property type="match status" value="1"/>
</dbReference>
<dbReference type="STRING" id="1524254.PHACT_02600"/>
<evidence type="ECO:0000259" key="5">
    <source>
        <dbReference type="PROSITE" id="PS50885"/>
    </source>
</evidence>
<dbReference type="SMART" id="SM00267">
    <property type="entry name" value="GGDEF"/>
    <property type="match status" value="1"/>
</dbReference>
<dbReference type="Gene3D" id="3.30.70.270">
    <property type="match status" value="1"/>
</dbReference>
<keyword evidence="4" id="KW-1133">Transmembrane helix</keyword>
<dbReference type="InterPro" id="IPR050469">
    <property type="entry name" value="Diguanylate_Cyclase"/>
</dbReference>
<accession>A0A1E8CID7</accession>
<dbReference type="CDD" id="cd01949">
    <property type="entry name" value="GGDEF"/>
    <property type="match status" value="1"/>
</dbReference>
<evidence type="ECO:0000313" key="7">
    <source>
        <dbReference type="EMBL" id="OFE12158.1"/>
    </source>
</evidence>
<dbReference type="GO" id="GO:0043709">
    <property type="term" value="P:cell adhesion involved in single-species biofilm formation"/>
    <property type="evidence" value="ECO:0007669"/>
    <property type="project" value="TreeGrafter"/>
</dbReference>
<dbReference type="Proteomes" id="UP000175669">
    <property type="component" value="Unassembled WGS sequence"/>
</dbReference>
<dbReference type="InterPro" id="IPR000160">
    <property type="entry name" value="GGDEF_dom"/>
</dbReference>
<dbReference type="SMART" id="SM00304">
    <property type="entry name" value="HAMP"/>
    <property type="match status" value="1"/>
</dbReference>
<evidence type="ECO:0000313" key="8">
    <source>
        <dbReference type="Proteomes" id="UP000175669"/>
    </source>
</evidence>
<protein>
    <recommendedName>
        <fullName evidence="2">diguanylate cyclase</fullName>
        <ecNumber evidence="2">2.7.7.65</ecNumber>
    </recommendedName>
</protein>
<evidence type="ECO:0000256" key="2">
    <source>
        <dbReference type="ARBA" id="ARBA00012528"/>
    </source>
</evidence>
<dbReference type="InterPro" id="IPR029787">
    <property type="entry name" value="Nucleotide_cyclase"/>
</dbReference>
<dbReference type="CDD" id="cd06225">
    <property type="entry name" value="HAMP"/>
    <property type="match status" value="1"/>
</dbReference>
<dbReference type="GO" id="GO:0005886">
    <property type="term" value="C:plasma membrane"/>
    <property type="evidence" value="ECO:0007669"/>
    <property type="project" value="TreeGrafter"/>
</dbReference>
<dbReference type="PROSITE" id="PS50887">
    <property type="entry name" value="GGDEF"/>
    <property type="match status" value="1"/>
</dbReference>
<feature type="domain" description="HAMP" evidence="5">
    <location>
        <begin position="377"/>
        <end position="435"/>
    </location>
</feature>
<reference evidence="8" key="1">
    <citation type="submission" date="2016-07" db="EMBL/GenBank/DDBJ databases">
        <authorList>
            <person name="Florea S."/>
            <person name="Webb J.S."/>
            <person name="Jaromczyk J."/>
            <person name="Schardl C.L."/>
        </authorList>
    </citation>
    <scope>NUCLEOTIDE SEQUENCE [LARGE SCALE GENOMIC DNA]</scope>
    <source>
        <strain evidence="8">KCTC 42131</strain>
    </source>
</reference>
<dbReference type="GO" id="GO:0007165">
    <property type="term" value="P:signal transduction"/>
    <property type="evidence" value="ECO:0007669"/>
    <property type="project" value="InterPro"/>
</dbReference>
<dbReference type="PROSITE" id="PS50885">
    <property type="entry name" value="HAMP"/>
    <property type="match status" value="1"/>
</dbReference>
<dbReference type="EC" id="2.7.7.65" evidence="2"/>
<evidence type="ECO:0000256" key="4">
    <source>
        <dbReference type="SAM" id="Phobius"/>
    </source>
</evidence>
<feature type="transmembrane region" description="Helical" evidence="4">
    <location>
        <begin position="352"/>
        <end position="375"/>
    </location>
</feature>
<dbReference type="OrthoDB" id="9803824at2"/>
<dbReference type="AlphaFoldDB" id="A0A1E8CID7"/>
<gene>
    <name evidence="7" type="ORF">PHACT_02600</name>
</gene>
<dbReference type="InterPro" id="IPR043128">
    <property type="entry name" value="Rev_trsase/Diguanyl_cyclase"/>
</dbReference>
<comment type="catalytic activity">
    <reaction evidence="3">
        <text>2 GTP = 3',3'-c-di-GMP + 2 diphosphate</text>
        <dbReference type="Rhea" id="RHEA:24898"/>
        <dbReference type="ChEBI" id="CHEBI:33019"/>
        <dbReference type="ChEBI" id="CHEBI:37565"/>
        <dbReference type="ChEBI" id="CHEBI:58805"/>
        <dbReference type="EC" id="2.7.7.65"/>
    </reaction>
</comment>
<evidence type="ECO:0000259" key="6">
    <source>
        <dbReference type="PROSITE" id="PS50887"/>
    </source>
</evidence>
<dbReference type="Pfam" id="PF00990">
    <property type="entry name" value="GGDEF"/>
    <property type="match status" value="1"/>
</dbReference>
<organism evidence="7 8">
    <name type="scientific">Pseudohongiella acticola</name>
    <dbReference type="NCBI Taxonomy" id="1524254"/>
    <lineage>
        <taxon>Bacteria</taxon>
        <taxon>Pseudomonadati</taxon>
        <taxon>Pseudomonadota</taxon>
        <taxon>Gammaproteobacteria</taxon>
        <taxon>Pseudomonadales</taxon>
        <taxon>Pseudohongiellaceae</taxon>
        <taxon>Pseudohongiella</taxon>
    </lineage>
</organism>
<proteinExistence type="predicted"/>
<dbReference type="NCBIfam" id="TIGR00254">
    <property type="entry name" value="GGDEF"/>
    <property type="match status" value="1"/>
</dbReference>
<dbReference type="FunFam" id="3.30.70.270:FF:000001">
    <property type="entry name" value="Diguanylate cyclase domain protein"/>
    <property type="match status" value="1"/>
</dbReference>
<evidence type="ECO:0000256" key="1">
    <source>
        <dbReference type="ARBA" id="ARBA00001946"/>
    </source>
</evidence>
<sequence length="622" mass="69843">MRSVLLRIVLAATLVVGSLTMLAYTFIQTETQTRLLDNLSDWVVERARNDSVIFELARDNLARFSREFIRLYTSDVTVTEEEFWSYYETDQDNAVRMRREFYDGVYAEDGLYYEGLTSFIGNNQPVDDADLQRRLVLSTRLLAQLGPAWINRFENVHVTFPENAIALYAPGTPWGLEAAPDLPMNELGVIRSMQQSENPGREPGWSGLYYDETAQEWALTYQVPLDLEGRHLINPSHDVSLTEVMNKLVTDTPDGGYNLIFRSDGFLVAQPAPPASDRRWVGQMSLETIDDPAVVRIYELIDAATAGSPGTVSLIQNEVDDTWLAVSELAGPDWWFVSVYPGAMIRSSANQAAAAVLSTGTLLLVLLVVIIVFIIRRDAERPLAQLHEAAQRVSGGDYAAVAEGRVSLPRDLGNEVGLLANTFYDMTVNIRDTQNTLERLVAERTQELEAANSNLRELSLMDGLLGIHNRRAFDRDLERLFAEARSGHGSFFLMLIDVDYFKLFNDSYGHTQGDKVLQQIAQAITRSIRNDDRVYRYGGEELAVLFTCTSAEPTRYVAERVMTSVRQLEIEFSRSKHGVVTISAGLAKLHDRHTQPVDIVREADSLLYESKHKGRNKLTISG</sequence>
<dbReference type="Gene3D" id="3.30.450.20">
    <property type="entry name" value="PAS domain"/>
    <property type="match status" value="1"/>
</dbReference>
<comment type="caution">
    <text evidence="7">The sequence shown here is derived from an EMBL/GenBank/DDBJ whole genome shotgun (WGS) entry which is preliminary data.</text>
</comment>
<name>A0A1E8CID7_9GAMM</name>
<dbReference type="EMBL" id="MASR01000001">
    <property type="protein sequence ID" value="OFE12158.1"/>
    <property type="molecule type" value="Genomic_DNA"/>
</dbReference>
<keyword evidence="4" id="KW-0472">Membrane</keyword>